<evidence type="ECO:0000313" key="3">
    <source>
        <dbReference type="Proteomes" id="UP000287651"/>
    </source>
</evidence>
<protein>
    <submittedName>
        <fullName evidence="2">Uncharacterized protein</fullName>
    </submittedName>
</protein>
<accession>A0A426Z6Z9</accession>
<evidence type="ECO:0000313" key="2">
    <source>
        <dbReference type="EMBL" id="RRT59757.1"/>
    </source>
</evidence>
<dbReference type="Proteomes" id="UP000287651">
    <property type="component" value="Unassembled WGS sequence"/>
</dbReference>
<evidence type="ECO:0000256" key="1">
    <source>
        <dbReference type="SAM" id="Phobius"/>
    </source>
</evidence>
<organism evidence="2 3">
    <name type="scientific">Ensete ventricosum</name>
    <name type="common">Abyssinian banana</name>
    <name type="synonym">Musa ensete</name>
    <dbReference type="NCBI Taxonomy" id="4639"/>
    <lineage>
        <taxon>Eukaryota</taxon>
        <taxon>Viridiplantae</taxon>
        <taxon>Streptophyta</taxon>
        <taxon>Embryophyta</taxon>
        <taxon>Tracheophyta</taxon>
        <taxon>Spermatophyta</taxon>
        <taxon>Magnoliopsida</taxon>
        <taxon>Liliopsida</taxon>
        <taxon>Zingiberales</taxon>
        <taxon>Musaceae</taxon>
        <taxon>Ensete</taxon>
    </lineage>
</organism>
<dbReference type="AlphaFoldDB" id="A0A426Z6Z9"/>
<sequence>MILIMCYRAGIQLWSIHVRGSMSRVTMTIVLLELILVMSSFLVLWSLILVS</sequence>
<proteinExistence type="predicted"/>
<comment type="caution">
    <text evidence="2">The sequence shown here is derived from an EMBL/GenBank/DDBJ whole genome shotgun (WGS) entry which is preliminary data.</text>
</comment>
<reference evidence="2 3" key="1">
    <citation type="journal article" date="2014" name="Agronomy (Basel)">
        <title>A Draft Genome Sequence for Ensete ventricosum, the Drought-Tolerant Tree Against Hunger.</title>
        <authorList>
            <person name="Harrison J."/>
            <person name="Moore K.A."/>
            <person name="Paszkiewicz K."/>
            <person name="Jones T."/>
            <person name="Grant M."/>
            <person name="Ambacheew D."/>
            <person name="Muzemil S."/>
            <person name="Studholme D.J."/>
        </authorList>
    </citation>
    <scope>NUCLEOTIDE SEQUENCE [LARGE SCALE GENOMIC DNA]</scope>
</reference>
<gene>
    <name evidence="2" type="ORF">B296_00025972</name>
</gene>
<keyword evidence="1" id="KW-1133">Transmembrane helix</keyword>
<keyword evidence="1" id="KW-0472">Membrane</keyword>
<dbReference type="EMBL" id="AMZH03008083">
    <property type="protein sequence ID" value="RRT59757.1"/>
    <property type="molecule type" value="Genomic_DNA"/>
</dbReference>
<feature type="transmembrane region" description="Helical" evidence="1">
    <location>
        <begin position="29"/>
        <end position="50"/>
    </location>
</feature>
<name>A0A426Z6Z9_ENSVE</name>
<keyword evidence="1" id="KW-0812">Transmembrane</keyword>